<dbReference type="Pfam" id="PF00072">
    <property type="entry name" value="Response_reg"/>
    <property type="match status" value="1"/>
</dbReference>
<keyword evidence="5" id="KW-0808">Transferase</keyword>
<comment type="catalytic activity">
    <reaction evidence="1">
        <text>ATP + protein L-histidine = ADP + protein N-phospho-L-histidine.</text>
        <dbReference type="EC" id="2.7.13.3"/>
    </reaction>
</comment>
<dbReference type="AlphaFoldDB" id="A0A7T0C4A5"/>
<keyword evidence="9" id="KW-0067">ATP-binding</keyword>
<evidence type="ECO:0000256" key="4">
    <source>
        <dbReference type="ARBA" id="ARBA00022553"/>
    </source>
</evidence>
<dbReference type="InterPro" id="IPR036097">
    <property type="entry name" value="HisK_dim/P_sf"/>
</dbReference>
<dbReference type="EMBL" id="CP048620">
    <property type="protein sequence ID" value="QPJ66203.1"/>
    <property type="molecule type" value="Genomic_DNA"/>
</dbReference>
<evidence type="ECO:0000256" key="8">
    <source>
        <dbReference type="ARBA" id="ARBA00022777"/>
    </source>
</evidence>
<evidence type="ECO:0000256" key="14">
    <source>
        <dbReference type="PROSITE-ProRule" id="PRU00169"/>
    </source>
</evidence>
<feature type="domain" description="Response regulatory" evidence="17">
    <location>
        <begin position="627"/>
        <end position="742"/>
    </location>
</feature>
<keyword evidence="13" id="KW-0131">Cell cycle</keyword>
<dbReference type="InterPro" id="IPR003661">
    <property type="entry name" value="HisK_dim/P_dom"/>
</dbReference>
<dbReference type="GO" id="GO:0005524">
    <property type="term" value="F:ATP binding"/>
    <property type="evidence" value="ECO:0007669"/>
    <property type="project" value="UniProtKB-KW"/>
</dbReference>
<dbReference type="GO" id="GO:0016020">
    <property type="term" value="C:membrane"/>
    <property type="evidence" value="ECO:0007669"/>
    <property type="project" value="UniProtKB-SubCell"/>
</dbReference>
<dbReference type="CDD" id="cd17546">
    <property type="entry name" value="REC_hyHK_CKI1_RcsC-like"/>
    <property type="match status" value="1"/>
</dbReference>
<dbReference type="SMART" id="SM00387">
    <property type="entry name" value="HATPase_c"/>
    <property type="match status" value="1"/>
</dbReference>
<sequence length="831" mass="93487">MDHLKSLSLQAVGIFVAGVVLSVFAFDYSWKQKQSAWVEQLRQEALEDTLILVGKLEVAEREMLGILSMFRSTGRVEEGAFQTYVFPLLNRNDFIDGFQWAPMVQHDQLDEFIQKMKSEGRPRFRILQKGNRAVPNAELNDEEYFPLLFTLDKRSGQDEIGFNLSSDPQAQQAIYDARDSGFLSSMETMEADESGDKKIRIHVYAPFYDHYPIPEFLAERRANFLGVIHGIYHVEKMVRDMVAPYMHKGMNLVVYKGFDQDRKLFGRLWENPKTEFQTPVNFANSRWLLVWQADYNFLGGPDLSVPFWLGGSLFGGAFLLAVIFQMLASRTRHVENLVNIRTGELTEANLHLTEEVSAREKAEMDLLAAKDEAEVANRAKSVFLANMSHEIRTPMNAILGYSQIMIRRRDLPTWMKKNISNILSSGNHLLQIINDILDISKIEAGKMEVHKVDFDLNRLLQEIDWMISPKAREKQLSLSVSSPGEGNRIVFGDELKLRQTLINLLDNAVKFTDQGWVSLSVTERAEGWYHFKIEDTGRGMTADFAERLYRPFQQETERLKRGGTGLGLAISKKQVELMGGDLKCDSTQEEGSRFAFTLQLPPGSEEGLISSDASEGNLRKQNGDTIHALIVDDDPMSREILESILNGAGVATRTAADGMEALAMIDSAIPDLVFMDMRMPAMNGADTIRAIRMKYSGMKNIIGISASALDDERLHYLSQGCREFIPKPFGVDDVLSCVSRIMRVTTPPKPRDALADKVEAPALSISDSWRKRIVNAAGMHNMTELKQCCNELASQGANGKALSAALELLVSNYDTKGILKLLQTIPESNER</sequence>
<evidence type="ECO:0000256" key="12">
    <source>
        <dbReference type="ARBA" id="ARBA00023136"/>
    </source>
</evidence>
<dbReference type="PANTHER" id="PTHR43047">
    <property type="entry name" value="TWO-COMPONENT HISTIDINE PROTEIN KINASE"/>
    <property type="match status" value="1"/>
</dbReference>
<accession>A0A7T0C4A5</accession>
<gene>
    <name evidence="19" type="ORF">G3M78_12685</name>
</gene>
<dbReference type="InterPro" id="IPR006189">
    <property type="entry name" value="CHASE_dom"/>
</dbReference>
<dbReference type="FunFam" id="3.30.565.10:FF:000010">
    <property type="entry name" value="Sensor histidine kinase RcsC"/>
    <property type="match status" value="1"/>
</dbReference>
<dbReference type="Pfam" id="PF03924">
    <property type="entry name" value="CHASE"/>
    <property type="match status" value="1"/>
</dbReference>
<dbReference type="Gene3D" id="3.30.450.350">
    <property type="entry name" value="CHASE domain"/>
    <property type="match status" value="1"/>
</dbReference>
<dbReference type="EC" id="2.7.13.3" evidence="3"/>
<dbReference type="FunFam" id="1.10.287.130:FF:000038">
    <property type="entry name" value="Sensory transduction histidine kinase"/>
    <property type="match status" value="1"/>
</dbReference>
<evidence type="ECO:0000256" key="13">
    <source>
        <dbReference type="ARBA" id="ARBA00023306"/>
    </source>
</evidence>
<evidence type="ECO:0000259" key="16">
    <source>
        <dbReference type="PROSITE" id="PS50109"/>
    </source>
</evidence>
<dbReference type="Pfam" id="PF02518">
    <property type="entry name" value="HATPase_c"/>
    <property type="match status" value="1"/>
</dbReference>
<dbReference type="InterPro" id="IPR042240">
    <property type="entry name" value="CHASE_sf"/>
</dbReference>
<evidence type="ECO:0000256" key="5">
    <source>
        <dbReference type="ARBA" id="ARBA00022679"/>
    </source>
</evidence>
<dbReference type="SMART" id="SM00448">
    <property type="entry name" value="REC"/>
    <property type="match status" value="1"/>
</dbReference>
<dbReference type="Gene3D" id="3.30.565.10">
    <property type="entry name" value="Histidine kinase-like ATPase, C-terminal domain"/>
    <property type="match status" value="1"/>
</dbReference>
<dbReference type="Pfam" id="PF00512">
    <property type="entry name" value="HisKA"/>
    <property type="match status" value="1"/>
</dbReference>
<reference evidence="20" key="1">
    <citation type="submission" date="2020-02" db="EMBL/GenBank/DDBJ databases">
        <title>Genomic and physiological characterization of two novel Nitrospinaceae genera.</title>
        <authorList>
            <person name="Mueller A.J."/>
            <person name="Jung M.-Y."/>
            <person name="Strachan C.R."/>
            <person name="Herbold C.W."/>
            <person name="Kirkegaard R.H."/>
            <person name="Daims H."/>
        </authorList>
    </citation>
    <scope>NUCLEOTIDE SEQUENCE [LARGE SCALE GENOMIC DNA]</scope>
</reference>
<evidence type="ECO:0000256" key="3">
    <source>
        <dbReference type="ARBA" id="ARBA00012438"/>
    </source>
</evidence>
<proteinExistence type="predicted"/>
<dbReference type="SUPFAM" id="SSF47384">
    <property type="entry name" value="Homodimeric domain of signal transducing histidine kinase"/>
    <property type="match status" value="1"/>
</dbReference>
<dbReference type="InterPro" id="IPR005467">
    <property type="entry name" value="His_kinase_dom"/>
</dbReference>
<evidence type="ECO:0000256" key="2">
    <source>
        <dbReference type="ARBA" id="ARBA00004370"/>
    </source>
</evidence>
<dbReference type="InterPro" id="IPR004358">
    <property type="entry name" value="Sig_transdc_His_kin-like_C"/>
</dbReference>
<dbReference type="InterPro" id="IPR003594">
    <property type="entry name" value="HATPase_dom"/>
</dbReference>
<keyword evidence="7" id="KW-0547">Nucleotide-binding</keyword>
<evidence type="ECO:0000256" key="9">
    <source>
        <dbReference type="ARBA" id="ARBA00022840"/>
    </source>
</evidence>
<name>A0A7T0C4A5_9BACT</name>
<dbReference type="PROSITE" id="PS50110">
    <property type="entry name" value="RESPONSE_REGULATORY"/>
    <property type="match status" value="1"/>
</dbReference>
<evidence type="ECO:0000256" key="1">
    <source>
        <dbReference type="ARBA" id="ARBA00000085"/>
    </source>
</evidence>
<feature type="transmembrane region" description="Helical" evidence="15">
    <location>
        <begin position="6"/>
        <end position="26"/>
    </location>
</feature>
<keyword evidence="6 15" id="KW-0812">Transmembrane</keyword>
<dbReference type="GO" id="GO:0000155">
    <property type="term" value="F:phosphorelay sensor kinase activity"/>
    <property type="evidence" value="ECO:0007669"/>
    <property type="project" value="InterPro"/>
</dbReference>
<dbReference type="InterPro" id="IPR011006">
    <property type="entry name" value="CheY-like_superfamily"/>
</dbReference>
<feature type="domain" description="Histidine kinase" evidence="16">
    <location>
        <begin position="386"/>
        <end position="602"/>
    </location>
</feature>
<dbReference type="PROSITE" id="PS50839">
    <property type="entry name" value="CHASE"/>
    <property type="match status" value="1"/>
</dbReference>
<feature type="modified residue" description="4-aspartylphosphate" evidence="14">
    <location>
        <position position="676"/>
    </location>
</feature>
<keyword evidence="4 14" id="KW-0597">Phosphoprotein</keyword>
<feature type="domain" description="CHASE" evidence="18">
    <location>
        <begin position="72"/>
        <end position="242"/>
    </location>
</feature>
<evidence type="ECO:0000256" key="11">
    <source>
        <dbReference type="ARBA" id="ARBA00023012"/>
    </source>
</evidence>
<evidence type="ECO:0000313" key="19">
    <source>
        <dbReference type="EMBL" id="QPJ66203.1"/>
    </source>
</evidence>
<dbReference type="CDD" id="cd16922">
    <property type="entry name" value="HATPase_EvgS-ArcB-TorS-like"/>
    <property type="match status" value="1"/>
</dbReference>
<comment type="subcellular location">
    <subcellularLocation>
        <location evidence="2">Membrane</location>
    </subcellularLocation>
</comment>
<dbReference type="Proteomes" id="UP000594464">
    <property type="component" value="Chromosome"/>
</dbReference>
<dbReference type="SMART" id="SM00388">
    <property type="entry name" value="HisKA"/>
    <property type="match status" value="1"/>
</dbReference>
<dbReference type="CDD" id="cd00082">
    <property type="entry name" value="HisKA"/>
    <property type="match status" value="1"/>
</dbReference>
<protein>
    <recommendedName>
        <fullName evidence="3">histidine kinase</fullName>
        <ecNumber evidence="3">2.7.13.3</ecNumber>
    </recommendedName>
</protein>
<keyword evidence="11" id="KW-0902">Two-component regulatory system</keyword>
<evidence type="ECO:0000256" key="15">
    <source>
        <dbReference type="SAM" id="Phobius"/>
    </source>
</evidence>
<dbReference type="SMART" id="SM01079">
    <property type="entry name" value="CHASE"/>
    <property type="match status" value="1"/>
</dbReference>
<dbReference type="Gene3D" id="3.40.50.2300">
    <property type="match status" value="1"/>
</dbReference>
<keyword evidence="10 15" id="KW-1133">Transmembrane helix</keyword>
<dbReference type="Gene3D" id="1.10.287.130">
    <property type="match status" value="1"/>
</dbReference>
<evidence type="ECO:0000259" key="17">
    <source>
        <dbReference type="PROSITE" id="PS50110"/>
    </source>
</evidence>
<evidence type="ECO:0000259" key="18">
    <source>
        <dbReference type="PROSITE" id="PS50839"/>
    </source>
</evidence>
<dbReference type="PROSITE" id="PS50109">
    <property type="entry name" value="HIS_KIN"/>
    <property type="match status" value="1"/>
</dbReference>
<dbReference type="InterPro" id="IPR036890">
    <property type="entry name" value="HATPase_C_sf"/>
</dbReference>
<dbReference type="KEGG" id="nva:G3M78_12685"/>
<dbReference type="PRINTS" id="PR00344">
    <property type="entry name" value="BCTRLSENSOR"/>
</dbReference>
<dbReference type="SUPFAM" id="SSF55874">
    <property type="entry name" value="ATPase domain of HSP90 chaperone/DNA topoisomerase II/histidine kinase"/>
    <property type="match status" value="1"/>
</dbReference>
<evidence type="ECO:0000256" key="10">
    <source>
        <dbReference type="ARBA" id="ARBA00022989"/>
    </source>
</evidence>
<evidence type="ECO:0000313" key="20">
    <source>
        <dbReference type="Proteomes" id="UP000594464"/>
    </source>
</evidence>
<keyword evidence="12 15" id="KW-0472">Membrane</keyword>
<organism evidence="19 20">
    <name type="scientific">Candidatus Nitrohelix vancouverensis</name>
    <dbReference type="NCBI Taxonomy" id="2705534"/>
    <lineage>
        <taxon>Bacteria</taxon>
        <taxon>Pseudomonadati</taxon>
        <taxon>Nitrospinota/Tectimicrobiota group</taxon>
        <taxon>Nitrospinota</taxon>
        <taxon>Nitrospinia</taxon>
        <taxon>Nitrospinales</taxon>
        <taxon>Nitrospinaceae</taxon>
        <taxon>Candidatus Nitrohelix</taxon>
    </lineage>
</organism>
<keyword evidence="8" id="KW-0418">Kinase</keyword>
<evidence type="ECO:0000256" key="6">
    <source>
        <dbReference type="ARBA" id="ARBA00022692"/>
    </source>
</evidence>
<dbReference type="InterPro" id="IPR001789">
    <property type="entry name" value="Sig_transdc_resp-reg_receiver"/>
</dbReference>
<evidence type="ECO:0000256" key="7">
    <source>
        <dbReference type="ARBA" id="ARBA00022741"/>
    </source>
</evidence>
<dbReference type="SUPFAM" id="SSF52172">
    <property type="entry name" value="CheY-like"/>
    <property type="match status" value="1"/>
</dbReference>